<dbReference type="GO" id="GO:0004177">
    <property type="term" value="F:aminopeptidase activity"/>
    <property type="evidence" value="ECO:0007669"/>
    <property type="project" value="UniProtKB-KW"/>
</dbReference>
<keyword evidence="1" id="KW-0378">Hydrolase</keyword>
<protein>
    <recommendedName>
        <fullName evidence="4">Peptidase S9 prolyl oligopeptidase catalytic domain-containing protein</fullName>
    </recommendedName>
</protein>
<dbReference type="Gene3D" id="3.40.50.1820">
    <property type="entry name" value="alpha/beta hydrolase"/>
    <property type="match status" value="1"/>
</dbReference>
<dbReference type="PANTHER" id="PTHR11731">
    <property type="entry name" value="PROTEASE FAMILY S9B,C DIPEPTIDYL-PEPTIDASE IV-RELATED"/>
    <property type="match status" value="1"/>
</dbReference>
<feature type="domain" description="Peptidase S9 prolyl oligopeptidase catalytic" evidence="4">
    <location>
        <begin position="93"/>
        <end position="261"/>
    </location>
</feature>
<dbReference type="GO" id="GO:0005886">
    <property type="term" value="C:plasma membrane"/>
    <property type="evidence" value="ECO:0007669"/>
    <property type="project" value="TreeGrafter"/>
</dbReference>
<dbReference type="GO" id="GO:0006508">
    <property type="term" value="P:proteolysis"/>
    <property type="evidence" value="ECO:0007669"/>
    <property type="project" value="InterPro"/>
</dbReference>
<dbReference type="Pfam" id="PF00326">
    <property type="entry name" value="Peptidase_S9"/>
    <property type="match status" value="1"/>
</dbReference>
<evidence type="ECO:0000259" key="4">
    <source>
        <dbReference type="Pfam" id="PF00326"/>
    </source>
</evidence>
<dbReference type="InterPro" id="IPR029058">
    <property type="entry name" value="AB_hydrolase_fold"/>
</dbReference>
<keyword evidence="1" id="KW-0645">Protease</keyword>
<dbReference type="AlphaFoldDB" id="A0A016SCU7"/>
<evidence type="ECO:0000256" key="3">
    <source>
        <dbReference type="ARBA" id="ARBA00023180"/>
    </source>
</evidence>
<comment type="caution">
    <text evidence="5">The sequence shown here is derived from an EMBL/GenBank/DDBJ whole genome shotgun (WGS) entry which is preliminary data.</text>
</comment>
<evidence type="ECO:0000256" key="1">
    <source>
        <dbReference type="ARBA" id="ARBA00022438"/>
    </source>
</evidence>
<dbReference type="OrthoDB" id="16520at2759"/>
<gene>
    <name evidence="5" type="primary">Acey_s0246.g8</name>
    <name evidence="5" type="ORF">Y032_0246g8</name>
</gene>
<dbReference type="SUPFAM" id="SSF53474">
    <property type="entry name" value="alpha/beta-Hydrolases"/>
    <property type="match status" value="1"/>
</dbReference>
<reference evidence="6" key="1">
    <citation type="journal article" date="2015" name="Nat. Genet.">
        <title>The genome and transcriptome of the zoonotic hookworm Ancylostoma ceylanicum identify infection-specific gene families.</title>
        <authorList>
            <person name="Schwarz E.M."/>
            <person name="Hu Y."/>
            <person name="Antoshechkin I."/>
            <person name="Miller M.M."/>
            <person name="Sternberg P.W."/>
            <person name="Aroian R.V."/>
        </authorList>
    </citation>
    <scope>NUCLEOTIDE SEQUENCE</scope>
    <source>
        <strain evidence="6">HY135</strain>
    </source>
</reference>
<name>A0A016SCU7_9BILA</name>
<keyword evidence="6" id="KW-1185">Reference proteome</keyword>
<dbReference type="EMBL" id="JARK01001582">
    <property type="protein sequence ID" value="EYB88503.1"/>
    <property type="molecule type" value="Genomic_DNA"/>
</dbReference>
<evidence type="ECO:0000313" key="6">
    <source>
        <dbReference type="Proteomes" id="UP000024635"/>
    </source>
</evidence>
<dbReference type="InterPro" id="IPR050278">
    <property type="entry name" value="Serine_Prot_S9B/DPPIV"/>
</dbReference>
<accession>A0A016SCU7</accession>
<dbReference type="PANTHER" id="PTHR11731:SF200">
    <property type="entry name" value="DIPEPTIDYL PEPTIDASE 10, ISOFORM B"/>
    <property type="match status" value="1"/>
</dbReference>
<sequence length="307" mass="33777">MVTEATPYARYYKQLQFDSSNQPADGATISTTKTSGRDGRVVQGVILGAPCFSVVQSSNPAIASRFRATGRRDSYAGPGPQMASDQFREGYTESLVTSRNFAVVSIDGRGSNGRGWNYRSAIYGALGTVEIDDQIQAIRQMMKKYPFLDDRRLFVFGWSYGGFAAALMAERAPEAFFKCAISVAPVANFLFYDATYTERYMGNADRAAYDAGDIATNVSNFKKTRLLLIHGMYDDNVHFQHSALFIEALQRNNIGFDLMGEEISASHRYAPSTAGNGDDILIIAPYVATRCASTSSHHHNTLLRALI</sequence>
<evidence type="ECO:0000256" key="2">
    <source>
        <dbReference type="ARBA" id="ARBA00022825"/>
    </source>
</evidence>
<keyword evidence="1" id="KW-0031">Aminopeptidase</keyword>
<keyword evidence="3" id="KW-0325">Glycoprotein</keyword>
<evidence type="ECO:0000313" key="5">
    <source>
        <dbReference type="EMBL" id="EYB88503.1"/>
    </source>
</evidence>
<keyword evidence="2" id="KW-0720">Serine protease</keyword>
<proteinExistence type="predicted"/>
<dbReference type="InterPro" id="IPR001375">
    <property type="entry name" value="Peptidase_S9_cat"/>
</dbReference>
<dbReference type="GO" id="GO:0008236">
    <property type="term" value="F:serine-type peptidase activity"/>
    <property type="evidence" value="ECO:0007669"/>
    <property type="project" value="UniProtKB-KW"/>
</dbReference>
<dbReference type="GO" id="GO:0008239">
    <property type="term" value="F:dipeptidyl-peptidase activity"/>
    <property type="evidence" value="ECO:0007669"/>
    <property type="project" value="TreeGrafter"/>
</dbReference>
<dbReference type="Proteomes" id="UP000024635">
    <property type="component" value="Unassembled WGS sequence"/>
</dbReference>
<organism evidence="5 6">
    <name type="scientific">Ancylostoma ceylanicum</name>
    <dbReference type="NCBI Taxonomy" id="53326"/>
    <lineage>
        <taxon>Eukaryota</taxon>
        <taxon>Metazoa</taxon>
        <taxon>Ecdysozoa</taxon>
        <taxon>Nematoda</taxon>
        <taxon>Chromadorea</taxon>
        <taxon>Rhabditida</taxon>
        <taxon>Rhabditina</taxon>
        <taxon>Rhabditomorpha</taxon>
        <taxon>Strongyloidea</taxon>
        <taxon>Ancylostomatidae</taxon>
        <taxon>Ancylostomatinae</taxon>
        <taxon>Ancylostoma</taxon>
    </lineage>
</organism>
<dbReference type="STRING" id="53326.A0A016SCU7"/>